<dbReference type="EMBL" id="MN740811">
    <property type="protein sequence ID" value="QHU12918.1"/>
    <property type="molecule type" value="Genomic_DNA"/>
</dbReference>
<evidence type="ECO:0000313" key="1">
    <source>
        <dbReference type="EMBL" id="QHU12918.1"/>
    </source>
</evidence>
<proteinExistence type="predicted"/>
<accession>A0A6C0K9G9</accession>
<dbReference type="AlphaFoldDB" id="A0A6C0K9G9"/>
<reference evidence="1" key="1">
    <citation type="journal article" date="2020" name="Nature">
        <title>Giant virus diversity and host interactions through global metagenomics.</title>
        <authorList>
            <person name="Schulz F."/>
            <person name="Roux S."/>
            <person name="Paez-Espino D."/>
            <person name="Jungbluth S."/>
            <person name="Walsh D.A."/>
            <person name="Denef V.J."/>
            <person name="McMahon K.D."/>
            <person name="Konstantinidis K.T."/>
            <person name="Eloe-Fadrosh E.A."/>
            <person name="Kyrpides N.C."/>
            <person name="Woyke T."/>
        </authorList>
    </citation>
    <scope>NUCLEOTIDE SEQUENCE</scope>
    <source>
        <strain evidence="1">GVMAG-S-1101172-89</strain>
    </source>
</reference>
<organism evidence="1">
    <name type="scientific">viral metagenome</name>
    <dbReference type="NCBI Taxonomy" id="1070528"/>
    <lineage>
        <taxon>unclassified sequences</taxon>
        <taxon>metagenomes</taxon>
        <taxon>organismal metagenomes</taxon>
    </lineage>
</organism>
<protein>
    <submittedName>
        <fullName evidence="1">Uncharacterized protein</fullName>
    </submittedName>
</protein>
<sequence length="182" mass="21593">MRAKRYIMNIFFLHPNQGRCARWHCDKHVVKMILETTQLLYTAHWMLCIEAGTLPNFSTAPPTKSEPRMRGYLPIKNDKHPCALWTRASVAHYHWLVLLGMALCNEFRVRFKGKVHSCEAHLRWLYFNRPKGFSMTSWTEPPLAMAEQYKCSKSAIVSYRNYYKKGKIHLLQYTGRHRPHWL</sequence>
<name>A0A6C0K9G9_9ZZZZ</name>